<dbReference type="Pfam" id="PF00078">
    <property type="entry name" value="RVT_1"/>
    <property type="match status" value="1"/>
</dbReference>
<keyword evidence="2" id="KW-0695">RNA-directed DNA polymerase</keyword>
<evidence type="ECO:0000313" key="3">
    <source>
        <dbReference type="Proteomes" id="UP001589585"/>
    </source>
</evidence>
<comment type="caution">
    <text evidence="2">The sequence shown here is derived from an EMBL/GenBank/DDBJ whole genome shotgun (WGS) entry which is preliminary data.</text>
</comment>
<keyword evidence="2" id="KW-0548">Nucleotidyltransferase</keyword>
<reference evidence="2 3" key="1">
    <citation type="submission" date="2024-09" db="EMBL/GenBank/DDBJ databases">
        <authorList>
            <person name="Sun Q."/>
            <person name="Mori K."/>
        </authorList>
    </citation>
    <scope>NUCLEOTIDE SEQUENCE [LARGE SCALE GENOMIC DNA]</scope>
    <source>
        <strain evidence="2 3">CECT 8622</strain>
    </source>
</reference>
<dbReference type="InterPro" id="IPR000477">
    <property type="entry name" value="RT_dom"/>
</dbReference>
<sequence>MLDQSFSASNFRIIFDISNRNGLFVEDKLKLTSVRIITAEIKKYGTLAKAKKKSGNFKLAQFFNEVKESFRDDRNKEIESVLAKISSNINQKNFKLELKIIRIPGGKDLYTIDNTPEYFFAIKQVQHNVSRLFDVKQSDRNSIVRQLITLLSNKFPKTIIRTDISNFYESIDHETILKSVNQDNLLSPKSRKVINQILRSYKLISGTTSGVPRGIGVSAYLAELFMRKIDRLLRSIPGVIYYARFVDDIVMVFIPNPNAPSRNVLDEVIQTIESNSTVLTNPSKTFQRNIPDTSICQFEFLGYEFTVENGVVKTKLTAKKLKKLEERLELAFSDYLNLAVIDQKTARDLLIYRIRFLTGNTRLVNNKSKILIGIYYSNSFLTELGQLRHLDNLLKRKSYSLITSGSLQSRLDKYTFIDGFNTQRFSPFSAKQLKNIMKIWK</sequence>
<evidence type="ECO:0000313" key="2">
    <source>
        <dbReference type="EMBL" id="MFB9056541.1"/>
    </source>
</evidence>
<dbReference type="RefSeq" id="WP_379860731.1">
    <property type="nucleotide sequence ID" value="NZ_JBHMFC010000022.1"/>
</dbReference>
<evidence type="ECO:0000259" key="1">
    <source>
        <dbReference type="PROSITE" id="PS50878"/>
    </source>
</evidence>
<dbReference type="InterPro" id="IPR043502">
    <property type="entry name" value="DNA/RNA_pol_sf"/>
</dbReference>
<proteinExistence type="predicted"/>
<dbReference type="EMBL" id="JBHMFC010000022">
    <property type="protein sequence ID" value="MFB9056541.1"/>
    <property type="molecule type" value="Genomic_DNA"/>
</dbReference>
<keyword evidence="2" id="KW-0808">Transferase</keyword>
<accession>A0ABV5FAT6</accession>
<dbReference type="CDD" id="cd01646">
    <property type="entry name" value="RT_Bac_retron_I"/>
    <property type="match status" value="1"/>
</dbReference>
<dbReference type="GO" id="GO:0003964">
    <property type="term" value="F:RNA-directed DNA polymerase activity"/>
    <property type="evidence" value="ECO:0007669"/>
    <property type="project" value="UniProtKB-KW"/>
</dbReference>
<keyword evidence="3" id="KW-1185">Reference proteome</keyword>
<organism evidence="2 3">
    <name type="scientific">Mariniflexile ostreae</name>
    <dbReference type="NCBI Taxonomy" id="1520892"/>
    <lineage>
        <taxon>Bacteria</taxon>
        <taxon>Pseudomonadati</taxon>
        <taxon>Bacteroidota</taxon>
        <taxon>Flavobacteriia</taxon>
        <taxon>Flavobacteriales</taxon>
        <taxon>Flavobacteriaceae</taxon>
        <taxon>Mariniflexile</taxon>
    </lineage>
</organism>
<gene>
    <name evidence="2" type="primary">drt3a</name>
    <name evidence="2" type="ORF">ACFFU9_07255</name>
</gene>
<protein>
    <submittedName>
        <fullName evidence="2">Antiviral reverse transcriptase Drt3a</fullName>
    </submittedName>
</protein>
<dbReference type="PROSITE" id="PS50878">
    <property type="entry name" value="RT_POL"/>
    <property type="match status" value="1"/>
</dbReference>
<feature type="domain" description="Reverse transcriptase" evidence="1">
    <location>
        <begin position="1"/>
        <end position="305"/>
    </location>
</feature>
<dbReference type="Proteomes" id="UP001589585">
    <property type="component" value="Unassembled WGS sequence"/>
</dbReference>
<dbReference type="SUPFAM" id="SSF56672">
    <property type="entry name" value="DNA/RNA polymerases"/>
    <property type="match status" value="1"/>
</dbReference>
<name>A0ABV5FAT6_9FLAO</name>
<dbReference type="NCBIfam" id="NF041747">
    <property type="entry name" value="Drt3a"/>
    <property type="match status" value="1"/>
</dbReference>